<proteinExistence type="predicted"/>
<dbReference type="InterPro" id="IPR000843">
    <property type="entry name" value="HTH_LacI"/>
</dbReference>
<keyword evidence="1" id="KW-0805">Transcription regulation</keyword>
<dbReference type="SMART" id="SM00354">
    <property type="entry name" value="HTH_LACI"/>
    <property type="match status" value="1"/>
</dbReference>
<dbReference type="Proteomes" id="UP000214746">
    <property type="component" value="Unassembled WGS sequence"/>
</dbReference>
<evidence type="ECO:0000259" key="4">
    <source>
        <dbReference type="PROSITE" id="PS50932"/>
    </source>
</evidence>
<dbReference type="Gene3D" id="3.40.50.2300">
    <property type="match status" value="2"/>
</dbReference>
<dbReference type="InterPro" id="IPR046335">
    <property type="entry name" value="LacI/GalR-like_sensor"/>
</dbReference>
<dbReference type="InterPro" id="IPR028082">
    <property type="entry name" value="Peripla_BP_I"/>
</dbReference>
<evidence type="ECO:0000313" key="5">
    <source>
        <dbReference type="EMBL" id="PZE22244.1"/>
    </source>
</evidence>
<dbReference type="PRINTS" id="PR00036">
    <property type="entry name" value="HTHLACI"/>
</dbReference>
<dbReference type="Gene3D" id="1.10.260.40">
    <property type="entry name" value="lambda repressor-like DNA-binding domains"/>
    <property type="match status" value="1"/>
</dbReference>
<evidence type="ECO:0000313" key="6">
    <source>
        <dbReference type="Proteomes" id="UP000214746"/>
    </source>
</evidence>
<dbReference type="InterPro" id="IPR010982">
    <property type="entry name" value="Lambda_DNA-bd_dom_sf"/>
</dbReference>
<reference evidence="5" key="1">
    <citation type="submission" date="2018-06" db="EMBL/GenBank/DDBJ databases">
        <title>Paenibacillus xerothermodurans sp. nov. an extremely dry heat resistant spore forming bacterium isolated from the soil of Cape Canaveral, Florida.</title>
        <authorList>
            <person name="Seuylemezian A."/>
            <person name="Kaur N."/>
            <person name="Patil P."/>
            <person name="Patil P."/>
            <person name="Mayilraj S."/>
            <person name="Vaishampayan P."/>
        </authorList>
    </citation>
    <scope>NUCLEOTIDE SEQUENCE [LARGE SCALE GENOMIC DNA]</scope>
    <source>
        <strain evidence="5">ATCC 27380</strain>
    </source>
</reference>
<evidence type="ECO:0000256" key="2">
    <source>
        <dbReference type="ARBA" id="ARBA00023125"/>
    </source>
</evidence>
<dbReference type="PANTHER" id="PTHR30146:SF109">
    <property type="entry name" value="HTH-TYPE TRANSCRIPTIONAL REGULATOR GALS"/>
    <property type="match status" value="1"/>
</dbReference>
<evidence type="ECO:0000256" key="1">
    <source>
        <dbReference type="ARBA" id="ARBA00023015"/>
    </source>
</evidence>
<accession>A0A2W1NE93</accession>
<dbReference type="PROSITE" id="PS50932">
    <property type="entry name" value="HTH_LACI_2"/>
    <property type="match status" value="1"/>
</dbReference>
<dbReference type="SUPFAM" id="SSF47413">
    <property type="entry name" value="lambda repressor-like DNA-binding domains"/>
    <property type="match status" value="1"/>
</dbReference>
<gene>
    <name evidence="5" type="ORF">CBW46_000105</name>
</gene>
<dbReference type="GO" id="GO:0000976">
    <property type="term" value="F:transcription cis-regulatory region binding"/>
    <property type="evidence" value="ECO:0007669"/>
    <property type="project" value="TreeGrafter"/>
</dbReference>
<dbReference type="GO" id="GO:0003700">
    <property type="term" value="F:DNA-binding transcription factor activity"/>
    <property type="evidence" value="ECO:0007669"/>
    <property type="project" value="TreeGrafter"/>
</dbReference>
<keyword evidence="3" id="KW-0804">Transcription</keyword>
<keyword evidence="2" id="KW-0238">DNA-binding</keyword>
<dbReference type="Pfam" id="PF00356">
    <property type="entry name" value="LacI"/>
    <property type="match status" value="1"/>
</dbReference>
<keyword evidence="6" id="KW-1185">Reference proteome</keyword>
<evidence type="ECO:0000256" key="3">
    <source>
        <dbReference type="ARBA" id="ARBA00023163"/>
    </source>
</evidence>
<dbReference type="CDD" id="cd01392">
    <property type="entry name" value="HTH_LacI"/>
    <property type="match status" value="1"/>
</dbReference>
<organism evidence="5 6">
    <name type="scientific">Paenibacillus xerothermodurans</name>
    <dbReference type="NCBI Taxonomy" id="1977292"/>
    <lineage>
        <taxon>Bacteria</taxon>
        <taxon>Bacillati</taxon>
        <taxon>Bacillota</taxon>
        <taxon>Bacilli</taxon>
        <taxon>Bacillales</taxon>
        <taxon>Paenibacillaceae</taxon>
        <taxon>Paenibacillus</taxon>
    </lineage>
</organism>
<name>A0A2W1NE93_PAEXE</name>
<dbReference type="CDD" id="cd06267">
    <property type="entry name" value="PBP1_LacI_sugar_binding-like"/>
    <property type="match status" value="1"/>
</dbReference>
<comment type="caution">
    <text evidence="5">The sequence shown here is derived from an EMBL/GenBank/DDBJ whole genome shotgun (WGS) entry which is preliminary data.</text>
</comment>
<dbReference type="Pfam" id="PF13377">
    <property type="entry name" value="Peripla_BP_3"/>
    <property type="match status" value="1"/>
</dbReference>
<protein>
    <submittedName>
        <fullName evidence="5">LacI family transcriptional regulator</fullName>
    </submittedName>
</protein>
<sequence length="366" mass="40228">MLRASHIIYENATKNVSENKGGCPMVSIKDIASKAGVSISTVSRTLNHYADVNPRTRDKIFKIAKELNYFPNAVARSLVQKKTHTIGVFFGNKTNSGFDHPFFQDVISAVREVVGNAGYDLLVFTNKNKERATYTTLSKERSVDGIVLLLTGEGKKWDHQLTELQESGIPCTAIDVPLVGEKCGFVESDNFSGAKQAIEHLISLGHTTIAFIGGDEISKTSFDRLRGYQQALMDHKLGLDPTLVRLGYFIKEKAMEETRNLIETGKQITAFFAASDEMAMGVIEALTAIGLRVPEDVSVVGFDDIREAAYFRPALTTIRQNKYKLGSTAAEVLLKIIENTGPSSCPVVLPCELIVRESTAACSRRE</sequence>
<dbReference type="OrthoDB" id="9775106at2"/>
<dbReference type="PANTHER" id="PTHR30146">
    <property type="entry name" value="LACI-RELATED TRANSCRIPTIONAL REPRESSOR"/>
    <property type="match status" value="1"/>
</dbReference>
<feature type="domain" description="HTH lacI-type" evidence="4">
    <location>
        <begin position="26"/>
        <end position="80"/>
    </location>
</feature>
<dbReference type="AlphaFoldDB" id="A0A2W1NE93"/>
<dbReference type="SUPFAM" id="SSF53822">
    <property type="entry name" value="Periplasmic binding protein-like I"/>
    <property type="match status" value="1"/>
</dbReference>
<dbReference type="EMBL" id="NHRJ02000001">
    <property type="protein sequence ID" value="PZE22244.1"/>
    <property type="molecule type" value="Genomic_DNA"/>
</dbReference>